<keyword evidence="1" id="KW-0472">Membrane</keyword>
<dbReference type="EMBL" id="BAAASK010000029">
    <property type="protein sequence ID" value="GAA2699472.1"/>
    <property type="molecule type" value="Genomic_DNA"/>
</dbReference>
<comment type="caution">
    <text evidence="2">The sequence shown here is derived from an EMBL/GenBank/DDBJ whole genome shotgun (WGS) entry which is preliminary data.</text>
</comment>
<dbReference type="RefSeq" id="WP_189285020.1">
    <property type="nucleotide sequence ID" value="NZ_BAAASK010000029.1"/>
</dbReference>
<feature type="transmembrane region" description="Helical" evidence="1">
    <location>
        <begin position="46"/>
        <end position="68"/>
    </location>
</feature>
<evidence type="ECO:0000256" key="1">
    <source>
        <dbReference type="SAM" id="Phobius"/>
    </source>
</evidence>
<keyword evidence="3" id="KW-1185">Reference proteome</keyword>
<keyword evidence="1" id="KW-0812">Transmembrane</keyword>
<proteinExistence type="predicted"/>
<gene>
    <name evidence="2" type="ORF">GCM10010310_66520</name>
</gene>
<accession>A0ABN3TCG2</accession>
<name>A0ABN3TCG2_9ACTN</name>
<protein>
    <submittedName>
        <fullName evidence="2">Uncharacterized protein</fullName>
    </submittedName>
</protein>
<organism evidence="2 3">
    <name type="scientific">Streptomyces violaceolatus</name>
    <dbReference type="NCBI Taxonomy" id="67378"/>
    <lineage>
        <taxon>Bacteria</taxon>
        <taxon>Bacillati</taxon>
        <taxon>Actinomycetota</taxon>
        <taxon>Actinomycetes</taxon>
        <taxon>Kitasatosporales</taxon>
        <taxon>Streptomycetaceae</taxon>
        <taxon>Streptomyces</taxon>
        <taxon>Streptomyces violaceoruber group</taxon>
    </lineage>
</organism>
<evidence type="ECO:0000313" key="2">
    <source>
        <dbReference type="EMBL" id="GAA2699472.1"/>
    </source>
</evidence>
<evidence type="ECO:0000313" key="3">
    <source>
        <dbReference type="Proteomes" id="UP001499989"/>
    </source>
</evidence>
<keyword evidence="1" id="KW-1133">Transmembrane helix</keyword>
<reference evidence="2 3" key="1">
    <citation type="journal article" date="2019" name="Int. J. Syst. Evol. Microbiol.">
        <title>The Global Catalogue of Microorganisms (GCM) 10K type strain sequencing project: providing services to taxonomists for standard genome sequencing and annotation.</title>
        <authorList>
            <consortium name="The Broad Institute Genomics Platform"/>
            <consortium name="The Broad Institute Genome Sequencing Center for Infectious Disease"/>
            <person name="Wu L."/>
            <person name="Ma J."/>
        </authorList>
    </citation>
    <scope>NUCLEOTIDE SEQUENCE [LARGE SCALE GENOMIC DNA]</scope>
    <source>
        <strain evidence="2 3">JCM 4531</strain>
    </source>
</reference>
<sequence length="75" mass="7804">MAAQNSTTARLPLDQTQRVMAIIIGLLSGIIAALMAFVLSRHLGGVPLVGMGYSGGSFIAASTLVIMIEKELGFL</sequence>
<feature type="transmembrane region" description="Helical" evidence="1">
    <location>
        <begin position="20"/>
        <end position="39"/>
    </location>
</feature>
<dbReference type="Proteomes" id="UP001499989">
    <property type="component" value="Unassembled WGS sequence"/>
</dbReference>